<accession>A0A452YH47</accession>
<reference evidence="2" key="5">
    <citation type="journal article" date="2021" name="G3 (Bethesda)">
        <title>Aegilops tauschii genome assembly Aet v5.0 features greater sequence contiguity and improved annotation.</title>
        <authorList>
            <person name="Wang L."/>
            <person name="Zhu T."/>
            <person name="Rodriguez J.C."/>
            <person name="Deal K.R."/>
            <person name="Dubcovsky J."/>
            <person name="McGuire P.E."/>
            <person name="Lux T."/>
            <person name="Spannagl M."/>
            <person name="Mayer K.F.X."/>
            <person name="Baldrich P."/>
            <person name="Meyers B.C."/>
            <person name="Huo N."/>
            <person name="Gu Y.Q."/>
            <person name="Zhou H."/>
            <person name="Devos K.M."/>
            <person name="Bennetzen J.L."/>
            <person name="Unver T."/>
            <person name="Budak H."/>
            <person name="Gulick P.J."/>
            <person name="Galiba G."/>
            <person name="Kalapos B."/>
            <person name="Nelson D.R."/>
            <person name="Li P."/>
            <person name="You F.M."/>
            <person name="Luo M.C."/>
            <person name="Dvorak J."/>
        </authorList>
    </citation>
    <scope>NUCLEOTIDE SEQUENCE [LARGE SCALE GENOMIC DNA]</scope>
    <source>
        <strain evidence="2">cv. AL8/78</strain>
    </source>
</reference>
<reference evidence="3" key="1">
    <citation type="journal article" date="2014" name="Science">
        <title>Ancient hybridizations among the ancestral genomes of bread wheat.</title>
        <authorList>
            <consortium name="International Wheat Genome Sequencing Consortium,"/>
            <person name="Marcussen T."/>
            <person name="Sandve S.R."/>
            <person name="Heier L."/>
            <person name="Spannagl M."/>
            <person name="Pfeifer M."/>
            <person name="Jakobsen K.S."/>
            <person name="Wulff B.B."/>
            <person name="Steuernagel B."/>
            <person name="Mayer K.F."/>
            <person name="Olsen O.A."/>
        </authorList>
    </citation>
    <scope>NUCLEOTIDE SEQUENCE [LARGE SCALE GENOMIC DNA]</scope>
    <source>
        <strain evidence="3">cv. AL8/78</strain>
    </source>
</reference>
<proteinExistence type="predicted"/>
<dbReference type="AlphaFoldDB" id="A0A452YH47"/>
<feature type="compositionally biased region" description="Low complexity" evidence="1">
    <location>
        <begin position="63"/>
        <end position="75"/>
    </location>
</feature>
<dbReference type="EnsemblPlants" id="AET1Gv20417300.1">
    <property type="protein sequence ID" value="AET1Gv20417300.1"/>
    <property type="gene ID" value="AET1Gv20417300"/>
</dbReference>
<sequence length="150" mass="15717">PAMASAPGQWAWMAAVAAEELAKLEAAHPGRLGPLKDELRRLVAEPGWDDDDAFALACLDGGAPAGCSSPSSSSPPSAPADLMFTQESSTNKRKWCGGGGGAVGREQGKRRRKNAASGVKDRADMAIDRAKKCLKKIRAIKRSLLACVTD</sequence>
<evidence type="ECO:0000313" key="2">
    <source>
        <dbReference type="EnsemblPlants" id="AET1Gv20417300.1"/>
    </source>
</evidence>
<evidence type="ECO:0000256" key="1">
    <source>
        <dbReference type="SAM" id="MobiDB-lite"/>
    </source>
</evidence>
<name>A0A452YH47_AEGTS</name>
<reference evidence="3" key="2">
    <citation type="journal article" date="2017" name="Nat. Plants">
        <title>The Aegilops tauschii genome reveals multiple impacts of transposons.</title>
        <authorList>
            <person name="Zhao G."/>
            <person name="Zou C."/>
            <person name="Li K."/>
            <person name="Wang K."/>
            <person name="Li T."/>
            <person name="Gao L."/>
            <person name="Zhang X."/>
            <person name="Wang H."/>
            <person name="Yang Z."/>
            <person name="Liu X."/>
            <person name="Jiang W."/>
            <person name="Mao L."/>
            <person name="Kong X."/>
            <person name="Jiao Y."/>
            <person name="Jia J."/>
        </authorList>
    </citation>
    <scope>NUCLEOTIDE SEQUENCE [LARGE SCALE GENOMIC DNA]</scope>
    <source>
        <strain evidence="3">cv. AL8/78</strain>
    </source>
</reference>
<organism evidence="2 3">
    <name type="scientific">Aegilops tauschii subsp. strangulata</name>
    <name type="common">Goatgrass</name>
    <dbReference type="NCBI Taxonomy" id="200361"/>
    <lineage>
        <taxon>Eukaryota</taxon>
        <taxon>Viridiplantae</taxon>
        <taxon>Streptophyta</taxon>
        <taxon>Embryophyta</taxon>
        <taxon>Tracheophyta</taxon>
        <taxon>Spermatophyta</taxon>
        <taxon>Magnoliopsida</taxon>
        <taxon>Liliopsida</taxon>
        <taxon>Poales</taxon>
        <taxon>Poaceae</taxon>
        <taxon>BOP clade</taxon>
        <taxon>Pooideae</taxon>
        <taxon>Triticodae</taxon>
        <taxon>Triticeae</taxon>
        <taxon>Triticinae</taxon>
        <taxon>Aegilops</taxon>
    </lineage>
</organism>
<dbReference type="Proteomes" id="UP000015105">
    <property type="component" value="Chromosome 1D"/>
</dbReference>
<reference evidence="2" key="3">
    <citation type="journal article" date="2017" name="Nature">
        <title>Genome sequence of the progenitor of the wheat D genome Aegilops tauschii.</title>
        <authorList>
            <person name="Luo M.C."/>
            <person name="Gu Y.Q."/>
            <person name="Puiu D."/>
            <person name="Wang H."/>
            <person name="Twardziok S.O."/>
            <person name="Deal K.R."/>
            <person name="Huo N."/>
            <person name="Zhu T."/>
            <person name="Wang L."/>
            <person name="Wang Y."/>
            <person name="McGuire P.E."/>
            <person name="Liu S."/>
            <person name="Long H."/>
            <person name="Ramasamy R.K."/>
            <person name="Rodriguez J.C."/>
            <person name="Van S.L."/>
            <person name="Yuan L."/>
            <person name="Wang Z."/>
            <person name="Xia Z."/>
            <person name="Xiao L."/>
            <person name="Anderson O.D."/>
            <person name="Ouyang S."/>
            <person name="Liang Y."/>
            <person name="Zimin A.V."/>
            <person name="Pertea G."/>
            <person name="Qi P."/>
            <person name="Bennetzen J.L."/>
            <person name="Dai X."/>
            <person name="Dawson M.W."/>
            <person name="Muller H.G."/>
            <person name="Kugler K."/>
            <person name="Rivarola-Duarte L."/>
            <person name="Spannagl M."/>
            <person name="Mayer K.F.X."/>
            <person name="Lu F.H."/>
            <person name="Bevan M.W."/>
            <person name="Leroy P."/>
            <person name="Li P."/>
            <person name="You F.M."/>
            <person name="Sun Q."/>
            <person name="Liu Z."/>
            <person name="Lyons E."/>
            <person name="Wicker T."/>
            <person name="Salzberg S.L."/>
            <person name="Devos K.M."/>
            <person name="Dvorak J."/>
        </authorList>
    </citation>
    <scope>NUCLEOTIDE SEQUENCE [LARGE SCALE GENOMIC DNA]</scope>
    <source>
        <strain evidence="2">cv. AL8/78</strain>
    </source>
</reference>
<evidence type="ECO:0000313" key="3">
    <source>
        <dbReference type="Proteomes" id="UP000015105"/>
    </source>
</evidence>
<feature type="region of interest" description="Disordered" evidence="1">
    <location>
        <begin position="63"/>
        <end position="121"/>
    </location>
</feature>
<dbReference type="Gramene" id="AET1Gv20417300.1">
    <property type="protein sequence ID" value="AET1Gv20417300.1"/>
    <property type="gene ID" value="AET1Gv20417300"/>
</dbReference>
<reference evidence="2" key="4">
    <citation type="submission" date="2019-03" db="UniProtKB">
        <authorList>
            <consortium name="EnsemblPlants"/>
        </authorList>
    </citation>
    <scope>IDENTIFICATION</scope>
</reference>
<protein>
    <submittedName>
        <fullName evidence="2">Uncharacterized protein</fullName>
    </submittedName>
</protein>
<keyword evidence="3" id="KW-1185">Reference proteome</keyword>